<comment type="caution">
    <text evidence="2">The sequence shown here is derived from an EMBL/GenBank/DDBJ whole genome shotgun (WGS) entry which is preliminary data.</text>
</comment>
<proteinExistence type="predicted"/>
<feature type="region of interest" description="Disordered" evidence="1">
    <location>
        <begin position="73"/>
        <end position="103"/>
    </location>
</feature>
<dbReference type="AlphaFoldDB" id="A0A8H4U5K5"/>
<evidence type="ECO:0000313" key="2">
    <source>
        <dbReference type="EMBL" id="KAF4969908.1"/>
    </source>
</evidence>
<accession>A0A8H4U5K5</accession>
<gene>
    <name evidence="2" type="ORF">FSARC_2965</name>
</gene>
<feature type="compositionally biased region" description="Low complexity" evidence="1">
    <location>
        <begin position="73"/>
        <end position="84"/>
    </location>
</feature>
<protein>
    <submittedName>
        <fullName evidence="2">Uncharacterized protein</fullName>
    </submittedName>
</protein>
<reference evidence="2" key="2">
    <citation type="submission" date="2020-05" db="EMBL/GenBank/DDBJ databases">
        <authorList>
            <person name="Kim H.-S."/>
            <person name="Proctor R.H."/>
            <person name="Brown D.W."/>
        </authorList>
    </citation>
    <scope>NUCLEOTIDE SEQUENCE</scope>
    <source>
        <strain evidence="2">NRRL 20472</strain>
    </source>
</reference>
<organism evidence="2 3">
    <name type="scientific">Fusarium sarcochroum</name>
    <dbReference type="NCBI Taxonomy" id="1208366"/>
    <lineage>
        <taxon>Eukaryota</taxon>
        <taxon>Fungi</taxon>
        <taxon>Dikarya</taxon>
        <taxon>Ascomycota</taxon>
        <taxon>Pezizomycotina</taxon>
        <taxon>Sordariomycetes</taxon>
        <taxon>Hypocreomycetidae</taxon>
        <taxon>Hypocreales</taxon>
        <taxon>Nectriaceae</taxon>
        <taxon>Fusarium</taxon>
        <taxon>Fusarium lateritium species complex</taxon>
    </lineage>
</organism>
<dbReference type="EMBL" id="JABEXW010000145">
    <property type="protein sequence ID" value="KAF4969908.1"/>
    <property type="molecule type" value="Genomic_DNA"/>
</dbReference>
<sequence length="237" mass="25375">MFRRYSSSFIYNGYKNGGYEFDFTANNSDDALLHAAYQIELTKGPIGGENNSPPGITADVKLHETHFTLRQQSSCSSASQVQDSGEGLPFQLNSSEAESASPSLSFPDAGLALKNQPDTCAQWIDSMSGPGCNQQNGWIICGDADLLEGMIQDGNPVSCRHVGATKIGPGYQQNGHTFEIVGVVSELNGLLKQLKGSTWIDSACLPADSQDMQGSTSGMQMNGLRIIIKRPMETDGA</sequence>
<feature type="compositionally biased region" description="Low complexity" evidence="1">
    <location>
        <begin position="94"/>
        <end position="103"/>
    </location>
</feature>
<dbReference type="Proteomes" id="UP000622797">
    <property type="component" value="Unassembled WGS sequence"/>
</dbReference>
<reference evidence="2" key="1">
    <citation type="journal article" date="2020" name="BMC Genomics">
        <title>Correction to: Identification and distribution of gene clusters required for synthesis of sphingolipid metabolism inhibitors in diverse species of the filamentous fungus Fusarium.</title>
        <authorList>
            <person name="Kim H.S."/>
            <person name="Lohmar J.M."/>
            <person name="Busman M."/>
            <person name="Brown D.W."/>
            <person name="Naumann T.A."/>
            <person name="Divon H.H."/>
            <person name="Lysoe E."/>
            <person name="Uhlig S."/>
            <person name="Proctor R.H."/>
        </authorList>
    </citation>
    <scope>NUCLEOTIDE SEQUENCE</scope>
    <source>
        <strain evidence="2">NRRL 20472</strain>
    </source>
</reference>
<keyword evidence="3" id="KW-1185">Reference proteome</keyword>
<evidence type="ECO:0000313" key="3">
    <source>
        <dbReference type="Proteomes" id="UP000622797"/>
    </source>
</evidence>
<name>A0A8H4U5K5_9HYPO</name>
<evidence type="ECO:0000256" key="1">
    <source>
        <dbReference type="SAM" id="MobiDB-lite"/>
    </source>
</evidence>